<name>X1LJG2_9ZZZZ</name>
<dbReference type="EMBL" id="BARV01010864">
    <property type="protein sequence ID" value="GAI02505.1"/>
    <property type="molecule type" value="Genomic_DNA"/>
</dbReference>
<comment type="caution">
    <text evidence="1">The sequence shown here is derived from an EMBL/GenBank/DDBJ whole genome shotgun (WGS) entry which is preliminary data.</text>
</comment>
<evidence type="ECO:0000313" key="1">
    <source>
        <dbReference type="EMBL" id="GAI02505.1"/>
    </source>
</evidence>
<protein>
    <submittedName>
        <fullName evidence="1">Uncharacterized protein</fullName>
    </submittedName>
</protein>
<sequence>MQKGNKFGNVGKPPLIRLWDSATAQVKDNDYGDGHISRL</sequence>
<dbReference type="AlphaFoldDB" id="X1LJG2"/>
<reference evidence="1" key="1">
    <citation type="journal article" date="2014" name="Front. Microbiol.">
        <title>High frequency of phylogenetically diverse reductive dehalogenase-homologous genes in deep subseafloor sedimentary metagenomes.</title>
        <authorList>
            <person name="Kawai M."/>
            <person name="Futagami T."/>
            <person name="Toyoda A."/>
            <person name="Takaki Y."/>
            <person name="Nishi S."/>
            <person name="Hori S."/>
            <person name="Arai W."/>
            <person name="Tsubouchi T."/>
            <person name="Morono Y."/>
            <person name="Uchiyama I."/>
            <person name="Ito T."/>
            <person name="Fujiyama A."/>
            <person name="Inagaki F."/>
            <person name="Takami H."/>
        </authorList>
    </citation>
    <scope>NUCLEOTIDE SEQUENCE</scope>
    <source>
        <strain evidence="1">Expedition CK06-06</strain>
    </source>
</reference>
<accession>X1LJG2</accession>
<organism evidence="1">
    <name type="scientific">marine sediment metagenome</name>
    <dbReference type="NCBI Taxonomy" id="412755"/>
    <lineage>
        <taxon>unclassified sequences</taxon>
        <taxon>metagenomes</taxon>
        <taxon>ecological metagenomes</taxon>
    </lineage>
</organism>
<gene>
    <name evidence="1" type="ORF">S06H3_20860</name>
</gene>
<proteinExistence type="predicted"/>